<comment type="similarity">
    <text evidence="2 7">Belongs to the SRP14 family.</text>
</comment>
<sequence>MSKPHLPNEEFFTLLESLFVKQSHSARGSIFLTQKCFPSETSSKGESQTAESSAPSSSAPLILIRASNGKHKDSKIKASTVVKPEELGAFYRRYAEICKAGMVGLKKRDRSAKKKSKAKGKK</sequence>
<comment type="subunit">
    <text evidence="7">Component of a fungal signal recognition particle (SRP) complex that consists of a 7SL RNA molecule (scR1) and at least six protein subunits: SRP72, SRP68, SRP54, SEC65, SRP21 and SRP14.</text>
</comment>
<organism evidence="9 10">
    <name type="scientific">Arthroderma otae (strain ATCC MYA-4605 / CBS 113480)</name>
    <name type="common">Microsporum canis</name>
    <dbReference type="NCBI Taxonomy" id="554155"/>
    <lineage>
        <taxon>Eukaryota</taxon>
        <taxon>Fungi</taxon>
        <taxon>Dikarya</taxon>
        <taxon>Ascomycota</taxon>
        <taxon>Pezizomycotina</taxon>
        <taxon>Eurotiomycetes</taxon>
        <taxon>Eurotiomycetidae</taxon>
        <taxon>Onygenales</taxon>
        <taxon>Arthrodermataceae</taxon>
        <taxon>Microsporum</taxon>
    </lineage>
</organism>
<dbReference type="EMBL" id="DS995708">
    <property type="protein sequence ID" value="EEQ35486.1"/>
    <property type="molecule type" value="Genomic_DNA"/>
</dbReference>
<keyword evidence="6 7" id="KW-0687">Ribonucleoprotein</keyword>
<keyword evidence="10" id="KW-1185">Reference proteome</keyword>
<dbReference type="Gene3D" id="3.30.720.10">
    <property type="entry name" value="Signal recognition particle alu RNA binding heterodimer, srp9/1"/>
    <property type="match status" value="1"/>
</dbReference>
<evidence type="ECO:0000313" key="9">
    <source>
        <dbReference type="EMBL" id="EEQ35486.1"/>
    </source>
</evidence>
<feature type="compositionally biased region" description="Low complexity" evidence="8">
    <location>
        <begin position="52"/>
        <end position="62"/>
    </location>
</feature>
<name>C5G033_ARTOC</name>
<gene>
    <name evidence="9" type="ORF">MCYG_08305</name>
</gene>
<dbReference type="SUPFAM" id="SSF54762">
    <property type="entry name" value="Signal recognition particle alu RNA binding heterodimer, SRP9/14"/>
    <property type="match status" value="1"/>
</dbReference>
<keyword evidence="5 7" id="KW-0733">Signal recognition particle</keyword>
<dbReference type="VEuPathDB" id="FungiDB:MCYG_08305"/>
<feature type="compositionally biased region" description="Polar residues" evidence="8">
    <location>
        <begin position="39"/>
        <end position="51"/>
    </location>
</feature>
<dbReference type="Pfam" id="PF02290">
    <property type="entry name" value="SRP14"/>
    <property type="match status" value="1"/>
</dbReference>
<dbReference type="GO" id="GO:0006614">
    <property type="term" value="P:SRP-dependent cotranslational protein targeting to membrane"/>
    <property type="evidence" value="ECO:0007669"/>
    <property type="project" value="UniProtKB-UniRule"/>
</dbReference>
<dbReference type="HOGENOM" id="CLU_094309_1_0_1"/>
<proteinExistence type="inferred from homology"/>
<evidence type="ECO:0000256" key="7">
    <source>
        <dbReference type="RuleBase" id="RU368100"/>
    </source>
</evidence>
<dbReference type="STRING" id="554155.C5G033"/>
<dbReference type="InterPro" id="IPR003210">
    <property type="entry name" value="Signal_recog_particle_SRP14"/>
</dbReference>
<reference evidence="10" key="1">
    <citation type="journal article" date="2012" name="MBio">
        <title>Comparative genome analysis of Trichophyton rubrum and related dermatophytes reveals candidate genes involved in infection.</title>
        <authorList>
            <person name="Martinez D.A."/>
            <person name="Oliver B.G."/>
            <person name="Graeser Y."/>
            <person name="Goldberg J.M."/>
            <person name="Li W."/>
            <person name="Martinez-Rossi N.M."/>
            <person name="Monod M."/>
            <person name="Shelest E."/>
            <person name="Barton R.C."/>
            <person name="Birch E."/>
            <person name="Brakhage A.A."/>
            <person name="Chen Z."/>
            <person name="Gurr S.J."/>
            <person name="Heiman D."/>
            <person name="Heitman J."/>
            <person name="Kosti I."/>
            <person name="Rossi A."/>
            <person name="Saif S."/>
            <person name="Samalova M."/>
            <person name="Saunders C.W."/>
            <person name="Shea T."/>
            <person name="Summerbell R.C."/>
            <person name="Xu J."/>
            <person name="Young S."/>
            <person name="Zeng Q."/>
            <person name="Birren B.W."/>
            <person name="Cuomo C.A."/>
            <person name="White T.C."/>
        </authorList>
    </citation>
    <scope>NUCLEOTIDE SEQUENCE [LARGE SCALE GENOMIC DNA]</scope>
    <source>
        <strain evidence="10">ATCC MYA-4605 / CBS 113480</strain>
    </source>
</reference>
<evidence type="ECO:0000256" key="2">
    <source>
        <dbReference type="ARBA" id="ARBA00010349"/>
    </source>
</evidence>
<dbReference type="RefSeq" id="XP_002843222.1">
    <property type="nucleotide sequence ID" value="XM_002843176.1"/>
</dbReference>
<evidence type="ECO:0000313" key="10">
    <source>
        <dbReference type="Proteomes" id="UP000002035"/>
    </source>
</evidence>
<dbReference type="PANTHER" id="PTHR12013">
    <property type="entry name" value="SIGNAL RECOGNITION PARTICLE 14 KD PROTEIN"/>
    <property type="match status" value="1"/>
</dbReference>
<comment type="subcellular location">
    <subcellularLocation>
        <location evidence="1 7">Cytoplasm</location>
    </subcellularLocation>
</comment>
<evidence type="ECO:0000256" key="5">
    <source>
        <dbReference type="ARBA" id="ARBA00023135"/>
    </source>
</evidence>
<dbReference type="GO" id="GO:0030942">
    <property type="term" value="F:endoplasmic reticulum signal peptide binding"/>
    <property type="evidence" value="ECO:0007669"/>
    <property type="project" value="UniProtKB-UniRule"/>
</dbReference>
<protein>
    <recommendedName>
        <fullName evidence="7">Signal recognition particle subunit SRP14</fullName>
    </recommendedName>
    <alternativeName>
        <fullName evidence="7">Signal recognition particle 14 kDa protein</fullName>
    </alternativeName>
</protein>
<dbReference type="GO" id="GO:0005786">
    <property type="term" value="C:signal recognition particle, endoplasmic reticulum targeting"/>
    <property type="evidence" value="ECO:0007669"/>
    <property type="project" value="UniProtKB-UniRule"/>
</dbReference>
<dbReference type="GeneID" id="9227579"/>
<dbReference type="InterPro" id="IPR009018">
    <property type="entry name" value="Signal_recog_particle_SRP9/14"/>
</dbReference>
<comment type="function">
    <text evidence="7">Component of the signal recognition particle (SRP) complex, a ribonucleoprotein complex that mediates the cotranslational targeting of secretory and membrane proteins to the endoplasmic reticulum (ER).</text>
</comment>
<dbReference type="AlphaFoldDB" id="C5G033"/>
<evidence type="ECO:0000256" key="3">
    <source>
        <dbReference type="ARBA" id="ARBA00022490"/>
    </source>
</evidence>
<dbReference type="eggNOG" id="ENOG502SCBK">
    <property type="taxonomic scope" value="Eukaryota"/>
</dbReference>
<keyword evidence="3 7" id="KW-0963">Cytoplasm</keyword>
<evidence type="ECO:0000256" key="8">
    <source>
        <dbReference type="SAM" id="MobiDB-lite"/>
    </source>
</evidence>
<dbReference type="OMA" id="NAPNPKT"/>
<keyword evidence="4 7" id="KW-0694">RNA-binding</keyword>
<dbReference type="OrthoDB" id="19209at2759"/>
<feature type="region of interest" description="Disordered" evidence="8">
    <location>
        <begin position="39"/>
        <end position="62"/>
    </location>
</feature>
<evidence type="ECO:0000256" key="6">
    <source>
        <dbReference type="ARBA" id="ARBA00023274"/>
    </source>
</evidence>
<evidence type="ECO:0000256" key="4">
    <source>
        <dbReference type="ARBA" id="ARBA00022884"/>
    </source>
</evidence>
<dbReference type="GO" id="GO:0008312">
    <property type="term" value="F:7S RNA binding"/>
    <property type="evidence" value="ECO:0007669"/>
    <property type="project" value="UniProtKB-UniRule"/>
</dbReference>
<dbReference type="Proteomes" id="UP000002035">
    <property type="component" value="Unassembled WGS sequence"/>
</dbReference>
<accession>C5G033</accession>
<evidence type="ECO:0000256" key="1">
    <source>
        <dbReference type="ARBA" id="ARBA00004496"/>
    </source>
</evidence>